<keyword evidence="2" id="KW-1185">Reference proteome</keyword>
<proteinExistence type="predicted"/>
<gene>
    <name evidence="1" type="ORF">GX50_03678</name>
</gene>
<dbReference type="InterPro" id="IPR043502">
    <property type="entry name" value="DNA/RNA_pol_sf"/>
</dbReference>
<reference evidence="1 2" key="1">
    <citation type="submission" date="2017-10" db="EMBL/GenBank/DDBJ databases">
        <title>Comparative genomics in systemic dimorphic fungi from Ajellomycetaceae.</title>
        <authorList>
            <person name="Munoz J.F."/>
            <person name="Mcewen J.G."/>
            <person name="Clay O.K."/>
            <person name="Cuomo C.A."/>
        </authorList>
    </citation>
    <scope>NUCLEOTIDE SEQUENCE [LARGE SCALE GENOMIC DNA]</scope>
    <source>
        <strain evidence="1 2">UAMH4076</strain>
    </source>
</reference>
<organism evidence="1 2">
    <name type="scientific">[Emmonsia] crescens</name>
    <dbReference type="NCBI Taxonomy" id="73230"/>
    <lineage>
        <taxon>Eukaryota</taxon>
        <taxon>Fungi</taxon>
        <taxon>Dikarya</taxon>
        <taxon>Ascomycota</taxon>
        <taxon>Pezizomycotina</taxon>
        <taxon>Eurotiomycetes</taxon>
        <taxon>Eurotiomycetidae</taxon>
        <taxon>Onygenales</taxon>
        <taxon>Ajellomycetaceae</taxon>
        <taxon>Emergomyces</taxon>
    </lineage>
</organism>
<sequence>MPIPFKDDTDVADLKQTAFNLLHCDMREMDAILDPLAREECIEWVPLGHPSPASSPAFVVYCNEKARVIVNLRRVYYKLLPDAYPLPKPTMDDLRAMFHRELLYEEDYQCLSLGPLDPKTQLNPDNED</sequence>
<evidence type="ECO:0000313" key="2">
    <source>
        <dbReference type="Proteomes" id="UP000226031"/>
    </source>
</evidence>
<dbReference type="SUPFAM" id="SSF56672">
    <property type="entry name" value="DNA/RNA polymerases"/>
    <property type="match status" value="1"/>
</dbReference>
<protein>
    <submittedName>
        <fullName evidence="1">Uncharacterized protein</fullName>
    </submittedName>
</protein>
<dbReference type="EMBL" id="PDND01000061">
    <property type="protein sequence ID" value="PGH33521.1"/>
    <property type="molecule type" value="Genomic_DNA"/>
</dbReference>
<dbReference type="Proteomes" id="UP000226031">
    <property type="component" value="Unassembled WGS sequence"/>
</dbReference>
<dbReference type="STRING" id="73230.A0A2B7ZJJ3"/>
<evidence type="ECO:0000313" key="1">
    <source>
        <dbReference type="EMBL" id="PGH33521.1"/>
    </source>
</evidence>
<name>A0A2B7ZJJ3_9EURO</name>
<comment type="caution">
    <text evidence="1">The sequence shown here is derived from an EMBL/GenBank/DDBJ whole genome shotgun (WGS) entry which is preliminary data.</text>
</comment>
<dbReference type="AlphaFoldDB" id="A0A2B7ZJJ3"/>
<accession>A0A2B7ZJJ3</accession>